<reference evidence="1 2" key="1">
    <citation type="journal article" date="2014" name="Am. J. Bot.">
        <title>Genome assembly and annotation for red clover (Trifolium pratense; Fabaceae).</title>
        <authorList>
            <person name="Istvanek J."/>
            <person name="Jaros M."/>
            <person name="Krenek A."/>
            <person name="Repkova J."/>
        </authorList>
    </citation>
    <scope>NUCLEOTIDE SEQUENCE [LARGE SCALE GENOMIC DNA]</scope>
    <source>
        <strain evidence="2">cv. Tatra</strain>
        <tissue evidence="1">Young leaves</tissue>
    </source>
</reference>
<evidence type="ECO:0000313" key="2">
    <source>
        <dbReference type="Proteomes" id="UP000236291"/>
    </source>
</evidence>
<dbReference type="EMBL" id="ASHM01187577">
    <property type="protein sequence ID" value="PNX65970.1"/>
    <property type="molecule type" value="Genomic_DNA"/>
</dbReference>
<name>A0A2K3KI62_TRIPR</name>
<protein>
    <submittedName>
        <fullName evidence="1">Uncharacterized protein</fullName>
    </submittedName>
</protein>
<feature type="non-terminal residue" evidence="1">
    <location>
        <position position="18"/>
    </location>
</feature>
<sequence length="18" mass="1967">MGSVDKYHVIEIVGEGSF</sequence>
<proteinExistence type="predicted"/>
<comment type="caution">
    <text evidence="1">The sequence shown here is derived from an EMBL/GenBank/DDBJ whole genome shotgun (WGS) entry which is preliminary data.</text>
</comment>
<evidence type="ECO:0000313" key="1">
    <source>
        <dbReference type="EMBL" id="PNX65970.1"/>
    </source>
</evidence>
<dbReference type="Proteomes" id="UP000236291">
    <property type="component" value="Unassembled WGS sequence"/>
</dbReference>
<accession>A0A2K3KI62</accession>
<reference evidence="1 2" key="2">
    <citation type="journal article" date="2017" name="Front. Plant Sci.">
        <title>Gene Classification and Mining of Molecular Markers Useful in Red Clover (Trifolium pratense) Breeding.</title>
        <authorList>
            <person name="Istvanek J."/>
            <person name="Dluhosova J."/>
            <person name="Dluhos P."/>
            <person name="Patkova L."/>
            <person name="Nedelnik J."/>
            <person name="Repkova J."/>
        </authorList>
    </citation>
    <scope>NUCLEOTIDE SEQUENCE [LARGE SCALE GENOMIC DNA]</scope>
    <source>
        <strain evidence="2">cv. Tatra</strain>
        <tissue evidence="1">Young leaves</tissue>
    </source>
</reference>
<gene>
    <name evidence="1" type="ORF">L195_g062859</name>
</gene>
<dbReference type="AlphaFoldDB" id="A0A2K3KI62"/>
<organism evidence="1 2">
    <name type="scientific">Trifolium pratense</name>
    <name type="common">Red clover</name>
    <dbReference type="NCBI Taxonomy" id="57577"/>
    <lineage>
        <taxon>Eukaryota</taxon>
        <taxon>Viridiplantae</taxon>
        <taxon>Streptophyta</taxon>
        <taxon>Embryophyta</taxon>
        <taxon>Tracheophyta</taxon>
        <taxon>Spermatophyta</taxon>
        <taxon>Magnoliopsida</taxon>
        <taxon>eudicotyledons</taxon>
        <taxon>Gunneridae</taxon>
        <taxon>Pentapetalae</taxon>
        <taxon>rosids</taxon>
        <taxon>fabids</taxon>
        <taxon>Fabales</taxon>
        <taxon>Fabaceae</taxon>
        <taxon>Papilionoideae</taxon>
        <taxon>50 kb inversion clade</taxon>
        <taxon>NPAAA clade</taxon>
        <taxon>Hologalegina</taxon>
        <taxon>IRL clade</taxon>
        <taxon>Trifolieae</taxon>
        <taxon>Trifolium</taxon>
    </lineage>
</organism>